<dbReference type="PANTHER" id="PTHR12128">
    <property type="entry name" value="DIHYDRODIPICOLINATE SYNTHASE"/>
    <property type="match status" value="1"/>
</dbReference>
<feature type="active site" description="Proton donor/acceptor" evidence="4">
    <location>
        <position position="135"/>
    </location>
</feature>
<feature type="binding site" evidence="5">
    <location>
        <position position="204"/>
    </location>
    <ligand>
        <name>pyruvate</name>
        <dbReference type="ChEBI" id="CHEBI:15361"/>
    </ligand>
</feature>
<dbReference type="GO" id="GO:0008840">
    <property type="term" value="F:4-hydroxy-tetrahydrodipicolinate synthase activity"/>
    <property type="evidence" value="ECO:0007669"/>
    <property type="project" value="TreeGrafter"/>
</dbReference>
<dbReference type="Pfam" id="PF00701">
    <property type="entry name" value="DHDPS"/>
    <property type="match status" value="1"/>
</dbReference>
<evidence type="ECO:0000256" key="4">
    <source>
        <dbReference type="PIRSR" id="PIRSR001365-1"/>
    </source>
</evidence>
<dbReference type="AlphaFoldDB" id="A0A7I9WN74"/>
<gene>
    <name evidence="6" type="primary">dapA_1</name>
    <name evidence="6" type="ORF">MMUR_28520</name>
</gene>
<proteinExistence type="inferred from homology"/>
<dbReference type="SMART" id="SM01130">
    <property type="entry name" value="DHDPS"/>
    <property type="match status" value="1"/>
</dbReference>
<dbReference type="Gene3D" id="3.20.20.70">
    <property type="entry name" value="Aldolase class I"/>
    <property type="match status" value="1"/>
</dbReference>
<evidence type="ECO:0000256" key="3">
    <source>
        <dbReference type="PIRNR" id="PIRNR001365"/>
    </source>
</evidence>
<dbReference type="CDD" id="cd00408">
    <property type="entry name" value="DHDPS-like"/>
    <property type="match status" value="1"/>
</dbReference>
<dbReference type="Proteomes" id="UP000465241">
    <property type="component" value="Unassembled WGS sequence"/>
</dbReference>
<keyword evidence="2 3" id="KW-0456">Lyase</keyword>
<dbReference type="InterPro" id="IPR002220">
    <property type="entry name" value="DapA-like"/>
</dbReference>
<dbReference type="PRINTS" id="PR00146">
    <property type="entry name" value="DHPICSNTHASE"/>
</dbReference>
<sequence length="301" mass="31854">MPNFHGSYLPTITPFTAGNEVDVAGIHANVDWWINEGTHGLIPGGSAGEFLQLSDDEYRLMVAETVEAAAGRVPVIVGITSDSTADALSKAQFAEEVGADGTMLAPPYYSQVDASELEAHFRDVAQGSALPMMVYNNPFTTGVELTPQFLAELGKSEDNVKYVKDTSYNVQRVIEINDLSGGEIKVFAGLLGYESIVVGAVGWVSIPGLVVPALSAALAEAALSGDLQRAAKLHAAVFPLMKIEEDTGKFVQIPKAALNLMNRAAGSPRAPRRDLAGAELTRLREILAQVQATQGTLVGTS</sequence>
<name>A0A7I9WN74_9MYCO</name>
<comment type="similarity">
    <text evidence="1 3">Belongs to the DapA family.</text>
</comment>
<feature type="active site" description="Schiff-base intermediate with substrate" evidence="4">
    <location>
        <position position="164"/>
    </location>
</feature>
<evidence type="ECO:0000256" key="2">
    <source>
        <dbReference type="ARBA" id="ARBA00023239"/>
    </source>
</evidence>
<dbReference type="InterPro" id="IPR013785">
    <property type="entry name" value="Aldolase_TIM"/>
</dbReference>
<dbReference type="GO" id="GO:0005829">
    <property type="term" value="C:cytosol"/>
    <property type="evidence" value="ECO:0007669"/>
    <property type="project" value="TreeGrafter"/>
</dbReference>
<protein>
    <submittedName>
        <fullName evidence="6">4-hydroxy-tetrahydrodipicolinate synthase</fullName>
    </submittedName>
</protein>
<dbReference type="EMBL" id="BLKT01000003">
    <property type="protein sequence ID" value="GFG58716.1"/>
    <property type="molecule type" value="Genomic_DNA"/>
</dbReference>
<dbReference type="RefSeq" id="WP_193489467.1">
    <property type="nucleotide sequence ID" value="NZ_BAAAMC010000055.1"/>
</dbReference>
<evidence type="ECO:0000256" key="5">
    <source>
        <dbReference type="PIRSR" id="PIRSR001365-2"/>
    </source>
</evidence>
<dbReference type="PANTHER" id="PTHR12128:SF66">
    <property type="entry name" value="4-HYDROXY-2-OXOGLUTARATE ALDOLASE, MITOCHONDRIAL"/>
    <property type="match status" value="1"/>
</dbReference>
<reference evidence="6 7" key="1">
    <citation type="journal article" date="2019" name="Emerg. Microbes Infect.">
        <title>Comprehensive subspecies identification of 175 nontuberculous mycobacteria species based on 7547 genomic profiles.</title>
        <authorList>
            <person name="Matsumoto Y."/>
            <person name="Kinjo T."/>
            <person name="Motooka D."/>
            <person name="Nabeya D."/>
            <person name="Jung N."/>
            <person name="Uechi K."/>
            <person name="Horii T."/>
            <person name="Iida T."/>
            <person name="Fujita J."/>
            <person name="Nakamura S."/>
        </authorList>
    </citation>
    <scope>NUCLEOTIDE SEQUENCE [LARGE SCALE GENOMIC DNA]</scope>
    <source>
        <strain evidence="6 7">JCM 13392</strain>
    </source>
</reference>
<dbReference type="PIRSF" id="PIRSF001365">
    <property type="entry name" value="DHDPS"/>
    <property type="match status" value="1"/>
</dbReference>
<keyword evidence="7" id="KW-1185">Reference proteome</keyword>
<evidence type="ECO:0000313" key="6">
    <source>
        <dbReference type="EMBL" id="GFG58716.1"/>
    </source>
</evidence>
<organism evidence="6 7">
    <name type="scientific">Mycolicibacterium murale</name>
    <dbReference type="NCBI Taxonomy" id="182220"/>
    <lineage>
        <taxon>Bacteria</taxon>
        <taxon>Bacillati</taxon>
        <taxon>Actinomycetota</taxon>
        <taxon>Actinomycetes</taxon>
        <taxon>Mycobacteriales</taxon>
        <taxon>Mycobacteriaceae</taxon>
        <taxon>Mycolicibacterium</taxon>
    </lineage>
</organism>
<dbReference type="SUPFAM" id="SSF51569">
    <property type="entry name" value="Aldolase"/>
    <property type="match status" value="1"/>
</dbReference>
<evidence type="ECO:0000313" key="7">
    <source>
        <dbReference type="Proteomes" id="UP000465241"/>
    </source>
</evidence>
<evidence type="ECO:0000256" key="1">
    <source>
        <dbReference type="ARBA" id="ARBA00007592"/>
    </source>
</evidence>
<accession>A0A7I9WN74</accession>
<comment type="caution">
    <text evidence="6">The sequence shown here is derived from an EMBL/GenBank/DDBJ whole genome shotgun (WGS) entry which is preliminary data.</text>
</comment>